<keyword evidence="3" id="KW-1185">Reference proteome</keyword>
<evidence type="ECO:0000313" key="3">
    <source>
        <dbReference type="Proteomes" id="UP000276133"/>
    </source>
</evidence>
<gene>
    <name evidence="2" type="ORF">BpHYR1_052654</name>
</gene>
<evidence type="ECO:0000313" key="2">
    <source>
        <dbReference type="EMBL" id="RNA09934.1"/>
    </source>
</evidence>
<feature type="region of interest" description="Disordered" evidence="1">
    <location>
        <begin position="1"/>
        <end position="44"/>
    </location>
</feature>
<protein>
    <submittedName>
        <fullName evidence="2">Uncharacterized protein</fullName>
    </submittedName>
</protein>
<evidence type="ECO:0000256" key="1">
    <source>
        <dbReference type="SAM" id="MobiDB-lite"/>
    </source>
</evidence>
<accession>A0A3M7QFH9</accession>
<name>A0A3M7QFH9_BRAPC</name>
<dbReference type="Proteomes" id="UP000276133">
    <property type="component" value="Unassembled WGS sequence"/>
</dbReference>
<sequence length="405" mass="45952">MKKVNEQRGAYRSVEDRHGRFVRLSDHGNGRRPSFSKGGQNEKTMRTSKGFYNVNGYSREESPDLNEVELELGSIESTIEINSISCIPKLILKKCRLVFYNDQEKQKMVALLNGGETNSLLRFKRFSVTIKRVTSSVAEDCVVVPVSIKFRDWSGASNFIKYGVIIDHVKDSIYLDVNITAVAYKNDFKIDQYPCISAFQLRIMCFLSLKDKELVFTPTTDVNGIYWSQCLCEQRMMLDEVLRYKILVFQRSTKDVGRTHIIKHSINNPGDVKQDRPETSKNAKIRKLSKSVDSNNNSITKDSSVATLDTLFNDPIIKVQEAPRKIIIRLYLSCLSGSEQWLKRPETKASTRTFNSPKQGIHADIEPGVKDRIGGTSGYGEGCIRCLMLLVGSFRIRSSLRAPIH</sequence>
<proteinExistence type="predicted"/>
<dbReference type="EMBL" id="REGN01006333">
    <property type="protein sequence ID" value="RNA09934.1"/>
    <property type="molecule type" value="Genomic_DNA"/>
</dbReference>
<feature type="compositionally biased region" description="Basic and acidic residues" evidence="1">
    <location>
        <begin position="272"/>
        <end position="281"/>
    </location>
</feature>
<feature type="compositionally biased region" description="Basic and acidic residues" evidence="1">
    <location>
        <begin position="13"/>
        <end position="29"/>
    </location>
</feature>
<dbReference type="AlphaFoldDB" id="A0A3M7QFH9"/>
<comment type="caution">
    <text evidence="2">The sequence shown here is derived from an EMBL/GenBank/DDBJ whole genome shotgun (WGS) entry which is preliminary data.</text>
</comment>
<reference evidence="2 3" key="1">
    <citation type="journal article" date="2018" name="Sci. Rep.">
        <title>Genomic signatures of local adaptation to the degree of environmental predictability in rotifers.</title>
        <authorList>
            <person name="Franch-Gras L."/>
            <person name="Hahn C."/>
            <person name="Garcia-Roger E.M."/>
            <person name="Carmona M.J."/>
            <person name="Serra M."/>
            <person name="Gomez A."/>
        </authorList>
    </citation>
    <scope>NUCLEOTIDE SEQUENCE [LARGE SCALE GENOMIC DNA]</scope>
    <source>
        <strain evidence="2">HYR1</strain>
    </source>
</reference>
<feature type="region of interest" description="Disordered" evidence="1">
    <location>
        <begin position="265"/>
        <end position="296"/>
    </location>
</feature>
<organism evidence="2 3">
    <name type="scientific">Brachionus plicatilis</name>
    <name type="common">Marine rotifer</name>
    <name type="synonym">Brachionus muelleri</name>
    <dbReference type="NCBI Taxonomy" id="10195"/>
    <lineage>
        <taxon>Eukaryota</taxon>
        <taxon>Metazoa</taxon>
        <taxon>Spiralia</taxon>
        <taxon>Gnathifera</taxon>
        <taxon>Rotifera</taxon>
        <taxon>Eurotatoria</taxon>
        <taxon>Monogononta</taxon>
        <taxon>Pseudotrocha</taxon>
        <taxon>Ploima</taxon>
        <taxon>Brachionidae</taxon>
        <taxon>Brachionus</taxon>
    </lineage>
</organism>